<dbReference type="Gene3D" id="3.40.50.2000">
    <property type="entry name" value="Glycogen Phosphorylase B"/>
    <property type="match status" value="2"/>
</dbReference>
<reference evidence="2 3" key="1">
    <citation type="journal article" date="2013" name="Genome Announc.">
        <title>Genome Sequence of Novosphingobium lindaniclasticum LE124T, Isolated from a Hexachlorocyclohexane Dumpsite.</title>
        <authorList>
            <person name="Saxena A."/>
            <person name="Nayyar N."/>
            <person name="Sangwan N."/>
            <person name="Kumari R."/>
            <person name="Khurana J.P."/>
            <person name="Lal R."/>
        </authorList>
    </citation>
    <scope>NUCLEOTIDE SEQUENCE [LARGE SCALE GENOMIC DNA]</scope>
    <source>
        <strain evidence="2 3">LE124</strain>
    </source>
</reference>
<feature type="domain" description="Glycosyl transferase family 1" evidence="1">
    <location>
        <begin position="235"/>
        <end position="379"/>
    </location>
</feature>
<protein>
    <recommendedName>
        <fullName evidence="1">Glycosyl transferase family 1 domain-containing protein</fullName>
    </recommendedName>
</protein>
<comment type="caution">
    <text evidence="2">The sequence shown here is derived from an EMBL/GenBank/DDBJ whole genome shotgun (WGS) entry which is preliminary data.</text>
</comment>
<dbReference type="PATRIC" id="fig|1096930.3.peg.768"/>
<dbReference type="Proteomes" id="UP000015527">
    <property type="component" value="Unassembled WGS sequence"/>
</dbReference>
<evidence type="ECO:0000313" key="2">
    <source>
        <dbReference type="EMBL" id="EQB18716.1"/>
    </source>
</evidence>
<name>T0HQS6_9SPHN</name>
<dbReference type="PANTHER" id="PTHR45947">
    <property type="entry name" value="SULFOQUINOVOSYL TRANSFERASE SQD2"/>
    <property type="match status" value="1"/>
</dbReference>
<dbReference type="PANTHER" id="PTHR45947:SF13">
    <property type="entry name" value="TRANSFERASE"/>
    <property type="match status" value="1"/>
</dbReference>
<dbReference type="Pfam" id="PF00534">
    <property type="entry name" value="Glycos_transf_1"/>
    <property type="match status" value="1"/>
</dbReference>
<gene>
    <name evidence="2" type="ORF">L284_03905</name>
</gene>
<accession>T0HQS6</accession>
<dbReference type="OrthoDB" id="9801573at2"/>
<sequence>MTQPRIDRVVLLHDYSQALGGASHLVQILLDGLRARDLPVTFLAGDDGRNFHRGDVEFIPLHGKALLERSSLGAFTSGFINPPSFLRLRRWITRHDTPGTVYHLHGWSKILTPAIFGALRQVSQRTILHAHDYFNGCPNGAFFDYAREEDCALPPLSRSCLTRQCDKASYAQKLWRSARETARRIALPGGTNVNRMLLIHPGQADAFKLADWPSDKLAAVRNPVTPLTAHRVRAEGNFGVLFIGRISKEKGADLAAAAAARAGIPITFVGDGSEMDLVRKLNPAAVLLGRQDRQGMAQAISTARVAVMPSRWAEPFGLVALEAIGSGAPAIINHRALIASEVAQRGFGLSIDTGDVDRFAQALLDLHGDDDRISRMSHAGHAGYLSLCNTPDDWVARIVDHYRAVLAGPAVQKCHEAAGTTPCSPPSGHGA</sequence>
<dbReference type="eggNOG" id="COG0438">
    <property type="taxonomic scope" value="Bacteria"/>
</dbReference>
<dbReference type="RefSeq" id="WP_021232746.1">
    <property type="nucleotide sequence ID" value="NZ_ATHL01000034.1"/>
</dbReference>
<dbReference type="AlphaFoldDB" id="T0HQS6"/>
<organism evidence="2 3">
    <name type="scientific">Novosphingobium lindaniclasticum LE124</name>
    <dbReference type="NCBI Taxonomy" id="1096930"/>
    <lineage>
        <taxon>Bacteria</taxon>
        <taxon>Pseudomonadati</taxon>
        <taxon>Pseudomonadota</taxon>
        <taxon>Alphaproteobacteria</taxon>
        <taxon>Sphingomonadales</taxon>
        <taxon>Sphingomonadaceae</taxon>
        <taxon>Novosphingobium</taxon>
    </lineage>
</organism>
<dbReference type="GO" id="GO:0016757">
    <property type="term" value="F:glycosyltransferase activity"/>
    <property type="evidence" value="ECO:0007669"/>
    <property type="project" value="InterPro"/>
</dbReference>
<dbReference type="EMBL" id="ATHL01000034">
    <property type="protein sequence ID" value="EQB18716.1"/>
    <property type="molecule type" value="Genomic_DNA"/>
</dbReference>
<dbReference type="SUPFAM" id="SSF53756">
    <property type="entry name" value="UDP-Glycosyltransferase/glycogen phosphorylase"/>
    <property type="match status" value="1"/>
</dbReference>
<evidence type="ECO:0000313" key="3">
    <source>
        <dbReference type="Proteomes" id="UP000015527"/>
    </source>
</evidence>
<proteinExistence type="predicted"/>
<evidence type="ECO:0000259" key="1">
    <source>
        <dbReference type="Pfam" id="PF00534"/>
    </source>
</evidence>
<dbReference type="InterPro" id="IPR001296">
    <property type="entry name" value="Glyco_trans_1"/>
</dbReference>
<dbReference type="InterPro" id="IPR050194">
    <property type="entry name" value="Glycosyltransferase_grp1"/>
</dbReference>
<keyword evidence="3" id="KW-1185">Reference proteome</keyword>
<dbReference type="CDD" id="cd03801">
    <property type="entry name" value="GT4_PimA-like"/>
    <property type="match status" value="1"/>
</dbReference>